<dbReference type="Pfam" id="PF07690">
    <property type="entry name" value="MFS_1"/>
    <property type="match status" value="1"/>
</dbReference>
<feature type="transmembrane region" description="Helical" evidence="6">
    <location>
        <begin position="66"/>
        <end position="91"/>
    </location>
</feature>
<dbReference type="PROSITE" id="PS50850">
    <property type="entry name" value="MFS"/>
    <property type="match status" value="1"/>
</dbReference>
<feature type="transmembrane region" description="Helical" evidence="6">
    <location>
        <begin position="550"/>
        <end position="568"/>
    </location>
</feature>
<sequence length="581" mass="62932">MTVDTQPLLYGEEVISGYSAVNKGIEDDLGEYEFGATGNNTNETFNPSSRGDDEIEDIPLSQIPNLFVIQLSLFANVFLAGFDGTVTASTYQLIGNEYNHVSMASWITTSYLLTSTAFQPLYGSFSDVLGRRKCLFFANTVFAVGCFACGMAPTIYVLVAARALCGVGGGGLVTLSTIVNSDLVPASRRGIFQAFQNLLLGFGSIIGAASGGWISTQIGWRWCFFLQVPISVFGTVIGFIYVKNQKAYEAKRITNQSKTLYSVISEIDIVGAILLVVGLTTQLLYITLVSSITADGLSWLKPSYLVLLGSSFAILGLFVYNEEHTTARPIIPRKLVQSTYSQLILVAAMFVGFASFAYLFTLPLFFQIVVGDSPSIAGLKLAIPSFCTPIGGLITGIGMSKWDCLPRLLQCGIFLMGIGNALFTLLSDSTPNWITAIFLLPSNIGQGMAFPASLFSFIFAFPTSDQATATSALYLFRAIGSVWGVAGSASLIQFFVSKRLRYLLKGKLTDKEINKLLAKLSENTQYIDKLKGKVRKAAVDSYACGAEKTHVVSTLLCVIALFLSFASVKHQPKSFKKFHKS</sequence>
<keyword evidence="4 6" id="KW-1133">Transmembrane helix</keyword>
<feature type="transmembrane region" description="Helical" evidence="6">
    <location>
        <begin position="191"/>
        <end position="213"/>
    </location>
</feature>
<dbReference type="OrthoDB" id="6770063at2759"/>
<evidence type="ECO:0000256" key="4">
    <source>
        <dbReference type="ARBA" id="ARBA00022989"/>
    </source>
</evidence>
<feature type="transmembrane region" description="Helical" evidence="6">
    <location>
        <begin position="343"/>
        <end position="370"/>
    </location>
</feature>
<evidence type="ECO:0000259" key="7">
    <source>
        <dbReference type="PROSITE" id="PS50850"/>
    </source>
</evidence>
<evidence type="ECO:0000256" key="1">
    <source>
        <dbReference type="ARBA" id="ARBA00004141"/>
    </source>
</evidence>
<organism evidence="8 9">
    <name type="scientific">Kluyveromyces dobzhanskii CBS 2104</name>
    <dbReference type="NCBI Taxonomy" id="1427455"/>
    <lineage>
        <taxon>Eukaryota</taxon>
        <taxon>Fungi</taxon>
        <taxon>Dikarya</taxon>
        <taxon>Ascomycota</taxon>
        <taxon>Saccharomycotina</taxon>
        <taxon>Saccharomycetes</taxon>
        <taxon>Saccharomycetales</taxon>
        <taxon>Saccharomycetaceae</taxon>
        <taxon>Kluyveromyces</taxon>
    </lineage>
</organism>
<dbReference type="CDD" id="cd17502">
    <property type="entry name" value="MFS_Azr1_MDR_like"/>
    <property type="match status" value="1"/>
</dbReference>
<dbReference type="AlphaFoldDB" id="A0A0A8L5T3"/>
<dbReference type="InterPro" id="IPR011701">
    <property type="entry name" value="MFS"/>
</dbReference>
<dbReference type="SUPFAM" id="SSF103473">
    <property type="entry name" value="MFS general substrate transporter"/>
    <property type="match status" value="1"/>
</dbReference>
<dbReference type="PANTHER" id="PTHR23501">
    <property type="entry name" value="MAJOR FACILITATOR SUPERFAMILY"/>
    <property type="match status" value="1"/>
</dbReference>
<dbReference type="PANTHER" id="PTHR23501:SF81">
    <property type="entry name" value="VACUOLAR BASIC AMINO ACID TRANSPORTER 2"/>
    <property type="match status" value="1"/>
</dbReference>
<gene>
    <name evidence="8" type="ORF">KLDO_g1859</name>
</gene>
<dbReference type="InterPro" id="IPR036259">
    <property type="entry name" value="MFS_trans_sf"/>
</dbReference>
<feature type="transmembrane region" description="Helical" evidence="6">
    <location>
        <begin position="433"/>
        <end position="461"/>
    </location>
</feature>
<feature type="transmembrane region" description="Helical" evidence="6">
    <location>
        <begin position="103"/>
        <end position="122"/>
    </location>
</feature>
<evidence type="ECO:0000256" key="3">
    <source>
        <dbReference type="ARBA" id="ARBA00022692"/>
    </source>
</evidence>
<dbReference type="Gene3D" id="1.20.1250.20">
    <property type="entry name" value="MFS general substrate transporter like domains"/>
    <property type="match status" value="2"/>
</dbReference>
<dbReference type="EMBL" id="CCBQ010000026">
    <property type="protein sequence ID" value="CDO93563.1"/>
    <property type="molecule type" value="Genomic_DNA"/>
</dbReference>
<comment type="caution">
    <text evidence="8">The sequence shown here is derived from an EMBL/GenBank/DDBJ whole genome shotgun (WGS) entry which is preliminary data.</text>
</comment>
<proteinExistence type="inferred from homology"/>
<dbReference type="Proteomes" id="UP000031516">
    <property type="component" value="Unassembled WGS sequence"/>
</dbReference>
<reference evidence="8 9" key="1">
    <citation type="submission" date="2014-03" db="EMBL/GenBank/DDBJ databases">
        <title>The genome of Kluyveromyces dobzhanskii.</title>
        <authorList>
            <person name="Nystedt B."/>
            <person name="Astrom S."/>
        </authorList>
    </citation>
    <scope>NUCLEOTIDE SEQUENCE [LARGE SCALE GENOMIC DNA]</scope>
    <source>
        <strain evidence="8 9">CBS 2104</strain>
    </source>
</reference>
<evidence type="ECO:0000256" key="5">
    <source>
        <dbReference type="ARBA" id="ARBA00023136"/>
    </source>
</evidence>
<feature type="transmembrane region" description="Helical" evidence="6">
    <location>
        <begin position="134"/>
        <end position="153"/>
    </location>
</feature>
<feature type="transmembrane region" description="Helical" evidence="6">
    <location>
        <begin position="219"/>
        <end position="242"/>
    </location>
</feature>
<keyword evidence="3 6" id="KW-0812">Transmembrane</keyword>
<protein>
    <submittedName>
        <fullName evidence="8">WGS project CCBQ000000000 data, contig 00104</fullName>
    </submittedName>
</protein>
<dbReference type="GO" id="GO:0015174">
    <property type="term" value="F:basic amino acid transmembrane transporter activity"/>
    <property type="evidence" value="ECO:0007669"/>
    <property type="project" value="TreeGrafter"/>
</dbReference>
<comment type="similarity">
    <text evidence="2">Belongs to the major facilitator superfamily.</text>
</comment>
<evidence type="ECO:0000256" key="2">
    <source>
        <dbReference type="ARBA" id="ARBA00008335"/>
    </source>
</evidence>
<feature type="transmembrane region" description="Helical" evidence="6">
    <location>
        <begin position="473"/>
        <end position="496"/>
    </location>
</feature>
<evidence type="ECO:0000313" key="9">
    <source>
        <dbReference type="Proteomes" id="UP000031516"/>
    </source>
</evidence>
<feature type="transmembrane region" description="Helical" evidence="6">
    <location>
        <begin position="376"/>
        <end position="396"/>
    </location>
</feature>
<dbReference type="InterPro" id="IPR020846">
    <property type="entry name" value="MFS_dom"/>
</dbReference>
<feature type="domain" description="Major facilitator superfamily (MFS) profile" evidence="7">
    <location>
        <begin position="69"/>
        <end position="572"/>
    </location>
</feature>
<keyword evidence="5 6" id="KW-0472">Membrane</keyword>
<evidence type="ECO:0000256" key="6">
    <source>
        <dbReference type="SAM" id="Phobius"/>
    </source>
</evidence>
<accession>A0A0A8L5T3</accession>
<name>A0A0A8L5T3_9SACH</name>
<feature type="transmembrane region" description="Helical" evidence="6">
    <location>
        <begin position="304"/>
        <end position="322"/>
    </location>
</feature>
<feature type="transmembrane region" description="Helical" evidence="6">
    <location>
        <begin position="408"/>
        <end position="427"/>
    </location>
</feature>
<feature type="transmembrane region" description="Helical" evidence="6">
    <location>
        <begin position="263"/>
        <end position="284"/>
    </location>
</feature>
<dbReference type="GO" id="GO:0000329">
    <property type="term" value="C:fungal-type vacuole membrane"/>
    <property type="evidence" value="ECO:0007669"/>
    <property type="project" value="TreeGrafter"/>
</dbReference>
<comment type="subcellular location">
    <subcellularLocation>
        <location evidence="1">Membrane</location>
        <topology evidence="1">Multi-pass membrane protein</topology>
    </subcellularLocation>
</comment>
<keyword evidence="9" id="KW-1185">Reference proteome</keyword>
<evidence type="ECO:0000313" key="8">
    <source>
        <dbReference type="EMBL" id="CDO93563.1"/>
    </source>
</evidence>